<evidence type="ECO:0000313" key="3">
    <source>
        <dbReference type="Proteomes" id="UP000011668"/>
    </source>
</evidence>
<dbReference type="Proteomes" id="UP000011668">
    <property type="component" value="Unassembled WGS sequence"/>
</dbReference>
<accession>L8X391</accession>
<organism evidence="2 3">
    <name type="scientific">Thanatephorus cucumeris (strain AG1-IA)</name>
    <name type="common">Rice sheath blight fungus</name>
    <name type="synonym">Rhizoctonia solani</name>
    <dbReference type="NCBI Taxonomy" id="983506"/>
    <lineage>
        <taxon>Eukaryota</taxon>
        <taxon>Fungi</taxon>
        <taxon>Dikarya</taxon>
        <taxon>Basidiomycota</taxon>
        <taxon>Agaricomycotina</taxon>
        <taxon>Agaricomycetes</taxon>
        <taxon>Cantharellales</taxon>
        <taxon>Ceratobasidiaceae</taxon>
        <taxon>Rhizoctonia</taxon>
        <taxon>Rhizoctonia solani AG-1</taxon>
    </lineage>
</organism>
<evidence type="ECO:0000256" key="1">
    <source>
        <dbReference type="SAM" id="MobiDB-lite"/>
    </source>
</evidence>
<dbReference type="OrthoDB" id="2131401at2759"/>
<dbReference type="EMBL" id="AFRT01000526">
    <property type="protein sequence ID" value="ELU43582.1"/>
    <property type="molecule type" value="Genomic_DNA"/>
</dbReference>
<name>L8X391_THACA</name>
<evidence type="ECO:0000313" key="2">
    <source>
        <dbReference type="EMBL" id="ELU43582.1"/>
    </source>
</evidence>
<gene>
    <name evidence="2" type="ORF">AG1IA_02399</name>
</gene>
<reference evidence="2 3" key="1">
    <citation type="journal article" date="2013" name="Nat. Commun.">
        <title>The evolution and pathogenic mechanisms of the rice sheath blight pathogen.</title>
        <authorList>
            <person name="Zheng A."/>
            <person name="Lin R."/>
            <person name="Xu L."/>
            <person name="Qin P."/>
            <person name="Tang C."/>
            <person name="Ai P."/>
            <person name="Zhang D."/>
            <person name="Liu Y."/>
            <person name="Sun Z."/>
            <person name="Feng H."/>
            <person name="Wang Y."/>
            <person name="Chen Y."/>
            <person name="Liang X."/>
            <person name="Fu R."/>
            <person name="Li Q."/>
            <person name="Zhang J."/>
            <person name="Yu X."/>
            <person name="Xie Z."/>
            <person name="Ding L."/>
            <person name="Guan P."/>
            <person name="Tang J."/>
            <person name="Liang Y."/>
            <person name="Wang S."/>
            <person name="Deng Q."/>
            <person name="Li S."/>
            <person name="Zhu J."/>
            <person name="Wang L."/>
            <person name="Liu H."/>
            <person name="Li P."/>
        </authorList>
    </citation>
    <scope>NUCLEOTIDE SEQUENCE [LARGE SCALE GENOMIC DNA]</scope>
    <source>
        <strain evidence="3">AG-1 IA</strain>
    </source>
</reference>
<dbReference type="STRING" id="983506.L8X391"/>
<dbReference type="AlphaFoldDB" id="L8X391"/>
<keyword evidence="3" id="KW-1185">Reference proteome</keyword>
<dbReference type="HOGENOM" id="CLU_1807531_0_0_1"/>
<sequence length="143" mass="15787">MSFQQLDNPFDGGGLTPPPGYVVPSFPSLYDPRFDFGDNDPNNPSHLSAESRETTQTRSDLNSPHPRDISLHSILDTHILCFFICIVRDVCALGPGSSKAPCAETVRHRGSCFYTHRNVLCGCGIGDCWYVTECCSFVRRTNG</sequence>
<proteinExistence type="predicted"/>
<feature type="region of interest" description="Disordered" evidence="1">
    <location>
        <begin position="35"/>
        <end position="65"/>
    </location>
</feature>
<comment type="caution">
    <text evidence="2">The sequence shown here is derived from an EMBL/GenBank/DDBJ whole genome shotgun (WGS) entry which is preliminary data.</text>
</comment>
<protein>
    <submittedName>
        <fullName evidence="2">Uncharacterized protein</fullName>
    </submittedName>
</protein>